<evidence type="ECO:0000313" key="2">
    <source>
        <dbReference type="EMBL" id="KXZ58716.1"/>
    </source>
</evidence>
<dbReference type="Gene3D" id="3.10.310.70">
    <property type="match status" value="1"/>
</dbReference>
<dbReference type="EC" id="3.5.1.91" evidence="2"/>
<dbReference type="CDD" id="cd01300">
    <property type="entry name" value="YtcJ_like"/>
    <property type="match status" value="1"/>
</dbReference>
<dbReference type="InterPro" id="IPR013108">
    <property type="entry name" value="Amidohydro_3"/>
</dbReference>
<sequence length="558" mass="59738">MRLDLRIDNANILTMEPAGDADPYGTRARLGSIGVIGDRIVAVGDEAHDAAADRVLDADGRFLAPGFNDVHCHTAWYGMTLLDVSVEKLGTMDAVYAALEAAAKEKAPGEWVTATGFSQNDYDGQYPDIQVLDRIADGRPMFIRQVSGHAAIANTEALERAGVFRDDFETPEGGKIVRDEHGKPTGLIEETAQALVQDLIRPYSRSLLVDAIDAATESYAQQGLTSFGDAGIAAGWIGHSPTELGAYQEARQNGRLHARGQLMPMADALRPLHAHDDDQNGLGLDLGVVSGFGDPMLRLGPIKIFMDGAMSSETAAMYENYEGSDTPGYFQDDPEVLRARVLDTYRAGWSLAVHAIGDKAVAKAIEFICEAQDTYGFPAQRQPGHTIPNRIEHAAMVSDSQLKTLRDYGIVVTPQAAFADAIGDAQNASLGEARRPLLYRAKAFFDSGVLLPGSSDRPCADGTPLRGIQAFVDRRTRSGDVMGSADECLTPEQALTAYTSIAAEASGDLADKGTLSRGKLADIVFLDENPVAVDPTTIKDINVAATMLGGRFTHGNLD</sequence>
<dbReference type="PANTHER" id="PTHR22642">
    <property type="entry name" value="IMIDAZOLONEPROPIONASE"/>
    <property type="match status" value="1"/>
</dbReference>
<gene>
    <name evidence="2" type="primary">nfdA_1</name>
    <name evidence="2" type="ORF">Bravens_00897</name>
</gene>
<dbReference type="PANTHER" id="PTHR22642:SF2">
    <property type="entry name" value="PROTEIN LONG AFTER FAR-RED 3"/>
    <property type="match status" value="1"/>
</dbReference>
<keyword evidence="2" id="KW-0378">Hydrolase</keyword>
<dbReference type="Pfam" id="PF07969">
    <property type="entry name" value="Amidohydro_3"/>
    <property type="match status" value="1"/>
</dbReference>
<proteinExistence type="predicted"/>
<dbReference type="GO" id="GO:0016810">
    <property type="term" value="F:hydrolase activity, acting on carbon-nitrogen (but not peptide) bonds"/>
    <property type="evidence" value="ECO:0007669"/>
    <property type="project" value="InterPro"/>
</dbReference>
<dbReference type="EMBL" id="LQQC01000009">
    <property type="protein sequence ID" value="KXZ58716.1"/>
    <property type="molecule type" value="Genomic_DNA"/>
</dbReference>
<evidence type="ECO:0000313" key="3">
    <source>
        <dbReference type="Proteomes" id="UP000243589"/>
    </source>
</evidence>
<keyword evidence="3" id="KW-1185">Reference proteome</keyword>
<dbReference type="SUPFAM" id="SSF51338">
    <property type="entry name" value="Composite domain of metallo-dependent hydrolases"/>
    <property type="match status" value="1"/>
</dbReference>
<accession>A0A150H9C4</accession>
<dbReference type="InterPro" id="IPR032466">
    <property type="entry name" value="Metal_Hydrolase"/>
</dbReference>
<dbReference type="PATRIC" id="fig|479117.4.peg.900"/>
<dbReference type="Gene3D" id="2.30.40.10">
    <property type="entry name" value="Urease, subunit C, domain 1"/>
    <property type="match status" value="1"/>
</dbReference>
<dbReference type="RefSeq" id="WP_062020679.1">
    <property type="nucleotide sequence ID" value="NZ_LQQC01000009.1"/>
</dbReference>
<dbReference type="InterPro" id="IPR011059">
    <property type="entry name" value="Metal-dep_hydrolase_composite"/>
</dbReference>
<dbReference type="Gene3D" id="3.20.20.140">
    <property type="entry name" value="Metal-dependent hydrolases"/>
    <property type="match status" value="1"/>
</dbReference>
<organism evidence="2 3">
    <name type="scientific">Brevibacterium ravenspurgense</name>
    <dbReference type="NCBI Taxonomy" id="479117"/>
    <lineage>
        <taxon>Bacteria</taxon>
        <taxon>Bacillati</taxon>
        <taxon>Actinomycetota</taxon>
        <taxon>Actinomycetes</taxon>
        <taxon>Micrococcales</taxon>
        <taxon>Brevibacteriaceae</taxon>
        <taxon>Brevibacterium</taxon>
    </lineage>
</organism>
<feature type="domain" description="Amidohydrolase 3" evidence="1">
    <location>
        <begin position="54"/>
        <end position="553"/>
    </location>
</feature>
<comment type="caution">
    <text evidence="2">The sequence shown here is derived from an EMBL/GenBank/DDBJ whole genome shotgun (WGS) entry which is preliminary data.</text>
</comment>
<dbReference type="Proteomes" id="UP000243589">
    <property type="component" value="Unassembled WGS sequence"/>
</dbReference>
<dbReference type="SUPFAM" id="SSF51556">
    <property type="entry name" value="Metallo-dependent hydrolases"/>
    <property type="match status" value="1"/>
</dbReference>
<evidence type="ECO:0000259" key="1">
    <source>
        <dbReference type="Pfam" id="PF07969"/>
    </source>
</evidence>
<dbReference type="InterPro" id="IPR033932">
    <property type="entry name" value="YtcJ-like"/>
</dbReference>
<name>A0A150H9C4_9MICO</name>
<reference evidence="2 3" key="1">
    <citation type="submission" date="2016-01" db="EMBL/GenBank/DDBJ databases">
        <title>Use of Whole Genome Sequencing to ascertain that Brevibacterium massiliense (Roux, Raoult 2009) is a later heterotypic synonym of Brevibacterium ravenspurgense (Mages 2008).</title>
        <authorList>
            <person name="Bernier A.-M."/>
            <person name="Burdz T."/>
            <person name="Huynh C."/>
            <person name="Pachecho A.L."/>
            <person name="Wiebe D."/>
            <person name="Bonner C."/>
            <person name="Bernard K."/>
        </authorList>
    </citation>
    <scope>NUCLEOTIDE SEQUENCE [LARGE SCALE GENOMIC DNA]</scope>
    <source>
        <strain evidence="2 3">CCUG56047</strain>
    </source>
</reference>
<dbReference type="AlphaFoldDB" id="A0A150H9C4"/>
<protein>
    <submittedName>
        <fullName evidence="2">N-substituted formamide deformylase</fullName>
        <ecNumber evidence="2">3.5.1.91</ecNumber>
    </submittedName>
</protein>